<feature type="domain" description="Chromo" evidence="1">
    <location>
        <begin position="130"/>
        <end position="180"/>
    </location>
</feature>
<dbReference type="InterPro" id="IPR000953">
    <property type="entry name" value="Chromo/chromo_shadow_dom"/>
</dbReference>
<dbReference type="EMBL" id="NBNE01023888">
    <property type="protein sequence ID" value="OWY90102.1"/>
    <property type="molecule type" value="Genomic_DNA"/>
</dbReference>
<keyword evidence="3" id="KW-1185">Reference proteome</keyword>
<gene>
    <name evidence="2" type="ORF">PHMEG_00041921</name>
</gene>
<comment type="caution">
    <text evidence="2">The sequence shown here is derived from an EMBL/GenBank/DDBJ whole genome shotgun (WGS) entry which is preliminary data.</text>
</comment>
<dbReference type="SUPFAM" id="SSF54160">
    <property type="entry name" value="Chromo domain-like"/>
    <property type="match status" value="1"/>
</dbReference>
<dbReference type="InterPro" id="IPR023780">
    <property type="entry name" value="Chromo_domain"/>
</dbReference>
<dbReference type="Gene3D" id="2.40.50.40">
    <property type="match status" value="1"/>
</dbReference>
<accession>A0A225UAP7</accession>
<dbReference type="AlphaFoldDB" id="A0A225UAP7"/>
<organism evidence="2 3">
    <name type="scientific">Phytophthora megakarya</name>
    <dbReference type="NCBI Taxonomy" id="4795"/>
    <lineage>
        <taxon>Eukaryota</taxon>
        <taxon>Sar</taxon>
        <taxon>Stramenopiles</taxon>
        <taxon>Oomycota</taxon>
        <taxon>Peronosporomycetes</taxon>
        <taxon>Peronosporales</taxon>
        <taxon>Peronosporaceae</taxon>
        <taxon>Phytophthora</taxon>
    </lineage>
</organism>
<dbReference type="InterPro" id="IPR016197">
    <property type="entry name" value="Chromo-like_dom_sf"/>
</dbReference>
<evidence type="ECO:0000313" key="3">
    <source>
        <dbReference type="Proteomes" id="UP000198211"/>
    </source>
</evidence>
<dbReference type="OrthoDB" id="124252at2759"/>
<protein>
    <submittedName>
        <fullName evidence="2">Chromodomain protein</fullName>
    </submittedName>
</protein>
<proteinExistence type="predicted"/>
<dbReference type="Proteomes" id="UP000198211">
    <property type="component" value="Unassembled WGS sequence"/>
</dbReference>
<name>A0A225UAP7_9STRA</name>
<dbReference type="InterPro" id="IPR041588">
    <property type="entry name" value="Integrase_H2C2"/>
</dbReference>
<dbReference type="Pfam" id="PF00385">
    <property type="entry name" value="Chromo"/>
    <property type="match status" value="1"/>
</dbReference>
<evidence type="ECO:0000259" key="1">
    <source>
        <dbReference type="PROSITE" id="PS50013"/>
    </source>
</evidence>
<dbReference type="PROSITE" id="PS50013">
    <property type="entry name" value="CHROMO_2"/>
    <property type="match status" value="1"/>
</dbReference>
<reference evidence="3" key="1">
    <citation type="submission" date="2017-03" db="EMBL/GenBank/DDBJ databases">
        <title>Phytopthora megakarya and P. palmivora, two closely related causual agents of cacao black pod achieved similar genome size and gene model numbers by different mechanisms.</title>
        <authorList>
            <person name="Ali S."/>
            <person name="Shao J."/>
            <person name="Larry D.J."/>
            <person name="Kronmiller B."/>
            <person name="Shen D."/>
            <person name="Strem M.D."/>
            <person name="Melnick R.L."/>
            <person name="Guiltinan M.J."/>
            <person name="Tyler B.M."/>
            <person name="Meinhardt L.W."/>
            <person name="Bailey B.A."/>
        </authorList>
    </citation>
    <scope>NUCLEOTIDE SEQUENCE [LARGE SCALE GENOMIC DNA]</scope>
    <source>
        <strain evidence="3">zdho120</strain>
    </source>
</reference>
<evidence type="ECO:0000313" key="2">
    <source>
        <dbReference type="EMBL" id="OWY90102.1"/>
    </source>
</evidence>
<sequence length="210" mass="23582">MTSAAAPPLRPLDQDNFVWSTIEEIGSVQSLHEAPKGATLNDDELWLVNDIPSGAHDLTQRLLIVAHGGRNGHRGMHVMETHVRRLSFISGLTRIVRDFCSKCLLCLHVKGGVVIETELLDHIASQGTLMAVETIVEHRLNPDMQAYEVKVKWLDLETIEDSWEPSKTMCEDVPHILLQFANNGQDDTFVRAVTSTLERKSRHLLKCRST</sequence>
<dbReference type="Pfam" id="PF17921">
    <property type="entry name" value="Integrase_H2C2"/>
    <property type="match status" value="1"/>
</dbReference>